<keyword evidence="3 6" id="KW-1133">Transmembrane helix</keyword>
<keyword evidence="4 6" id="KW-0472">Membrane</keyword>
<evidence type="ECO:0000259" key="7">
    <source>
        <dbReference type="Pfam" id="PF06305"/>
    </source>
</evidence>
<organism evidence="8 9">
    <name type="scientific">Lacticaseibacillus baoqingensis</name>
    <dbReference type="NCBI Taxonomy" id="2486013"/>
    <lineage>
        <taxon>Bacteria</taxon>
        <taxon>Bacillati</taxon>
        <taxon>Bacillota</taxon>
        <taxon>Bacilli</taxon>
        <taxon>Lactobacillales</taxon>
        <taxon>Lactobacillaceae</taxon>
        <taxon>Lacticaseibacillus</taxon>
    </lineage>
</organism>
<comment type="caution">
    <text evidence="8">The sequence shown here is derived from an EMBL/GenBank/DDBJ whole genome shotgun (WGS) entry which is preliminary data.</text>
</comment>
<dbReference type="Proteomes" id="UP001597252">
    <property type="component" value="Unassembled WGS sequence"/>
</dbReference>
<proteinExistence type="predicted"/>
<name>A0ABW4E8P9_9LACO</name>
<evidence type="ECO:0000313" key="8">
    <source>
        <dbReference type="EMBL" id="MFD1486277.1"/>
    </source>
</evidence>
<protein>
    <submittedName>
        <fullName evidence="8">Lipopolysaccharide assembly LapA domain-containing protein</fullName>
    </submittedName>
</protein>
<keyword evidence="5" id="KW-0175">Coiled coil</keyword>
<evidence type="ECO:0000256" key="2">
    <source>
        <dbReference type="ARBA" id="ARBA00022692"/>
    </source>
</evidence>
<dbReference type="Pfam" id="PF06305">
    <property type="entry name" value="LapA_dom"/>
    <property type="match status" value="1"/>
</dbReference>
<dbReference type="EMBL" id="JBHTON010000055">
    <property type="protein sequence ID" value="MFD1486277.1"/>
    <property type="molecule type" value="Genomic_DNA"/>
</dbReference>
<keyword evidence="1" id="KW-1003">Cell membrane</keyword>
<reference evidence="9" key="1">
    <citation type="journal article" date="2019" name="Int. J. Syst. Evol. Microbiol.">
        <title>The Global Catalogue of Microorganisms (GCM) 10K type strain sequencing project: providing services to taxonomists for standard genome sequencing and annotation.</title>
        <authorList>
            <consortium name="The Broad Institute Genomics Platform"/>
            <consortium name="The Broad Institute Genome Sequencing Center for Infectious Disease"/>
            <person name="Wu L."/>
            <person name="Ma J."/>
        </authorList>
    </citation>
    <scope>NUCLEOTIDE SEQUENCE [LARGE SCALE GENOMIC DNA]</scope>
    <source>
        <strain evidence="9">CCM 8903</strain>
    </source>
</reference>
<dbReference type="InterPro" id="IPR010445">
    <property type="entry name" value="LapA_dom"/>
</dbReference>
<dbReference type="PANTHER" id="PTHR41335">
    <property type="entry name" value="MEMBRANE PROTEIN-RELATED"/>
    <property type="match status" value="1"/>
</dbReference>
<keyword evidence="9" id="KW-1185">Reference proteome</keyword>
<keyword evidence="2 6" id="KW-0812">Transmembrane</keyword>
<evidence type="ECO:0000313" key="9">
    <source>
        <dbReference type="Proteomes" id="UP001597252"/>
    </source>
</evidence>
<feature type="domain" description="Lipopolysaccharide assembly protein A" evidence="7">
    <location>
        <begin position="24"/>
        <end position="85"/>
    </location>
</feature>
<dbReference type="RefSeq" id="WP_125751825.1">
    <property type="nucleotide sequence ID" value="NZ_JBHTON010000055.1"/>
</dbReference>
<accession>A0ABW4E8P9</accession>
<evidence type="ECO:0000256" key="1">
    <source>
        <dbReference type="ARBA" id="ARBA00022475"/>
    </source>
</evidence>
<dbReference type="PANTHER" id="PTHR41335:SF1">
    <property type="entry name" value="MEMBRANE PROTEIN"/>
    <property type="match status" value="1"/>
</dbReference>
<feature type="coiled-coil region" evidence="5">
    <location>
        <begin position="64"/>
        <end position="91"/>
    </location>
</feature>
<gene>
    <name evidence="8" type="ORF">ACFQ5J_13680</name>
</gene>
<evidence type="ECO:0000256" key="3">
    <source>
        <dbReference type="ARBA" id="ARBA00022989"/>
    </source>
</evidence>
<evidence type="ECO:0000256" key="6">
    <source>
        <dbReference type="SAM" id="Phobius"/>
    </source>
</evidence>
<feature type="transmembrane region" description="Helical" evidence="6">
    <location>
        <begin position="37"/>
        <end position="59"/>
    </location>
</feature>
<evidence type="ECO:0000256" key="4">
    <source>
        <dbReference type="ARBA" id="ARBA00023136"/>
    </source>
</evidence>
<evidence type="ECO:0000256" key="5">
    <source>
        <dbReference type="SAM" id="Coils"/>
    </source>
</evidence>
<sequence length="111" mass="11941">MKNQQRLLVGLILALVLIIFALLNGQAVTVNFFGATFHWPLIVVIVVSVLIGALIAILTTTANAAQQRKAMAALKKDHQALQQDVQAQIKAATKTLTAENEALKAQLKTKA</sequence>